<evidence type="ECO:0000256" key="1">
    <source>
        <dbReference type="ARBA" id="ARBA00038310"/>
    </source>
</evidence>
<dbReference type="SUPFAM" id="SSF51556">
    <property type="entry name" value="Metallo-dependent hydrolases"/>
    <property type="match status" value="1"/>
</dbReference>
<sequence>MTDTAVTSAMSPETPLEPELEILDPHHHLLEKKGVHAYLLDEFKADTSSHKVVESIFVECAWPALDSISEVRKAFEWSRDSATTSGTKITGVIGFADLRQGAAVGELLDEMSSIAESGGGSGLFKGIRHGATWDASPEIRNHRTGPSADLYEERAFREGFAQLARRHLTFDAWVYHPKLPTVASLADEFPDTRIILDHLGGPLAAGRFAGHADQVDEHWKHGMKLVAERQNVFLKIGGIGFDLMVDSTVVPLRPSSKQLADHWRSRILWAIEVFGTDRCMFESNFPADRGVCDYLTIWNAFKLITGDFSDAEKADLFRLSARKAYYGIA</sequence>
<dbReference type="EMBL" id="CADIKI010000030">
    <property type="protein sequence ID" value="CAB3809700.1"/>
    <property type="molecule type" value="Genomic_DNA"/>
</dbReference>
<dbReference type="InterPro" id="IPR006680">
    <property type="entry name" value="Amidohydro-rel"/>
</dbReference>
<dbReference type="GO" id="GO:0016787">
    <property type="term" value="F:hydrolase activity"/>
    <property type="evidence" value="ECO:0007669"/>
    <property type="project" value="InterPro"/>
</dbReference>
<dbReference type="InterPro" id="IPR052350">
    <property type="entry name" value="Metallo-dep_Lactonases"/>
</dbReference>
<protein>
    <recommendedName>
        <fullName evidence="2">Amidohydrolase-related domain-containing protein</fullName>
    </recommendedName>
</protein>
<reference evidence="3 4" key="1">
    <citation type="submission" date="2020-04" db="EMBL/GenBank/DDBJ databases">
        <authorList>
            <person name="De Canck E."/>
        </authorList>
    </citation>
    <scope>NUCLEOTIDE SEQUENCE [LARGE SCALE GENOMIC DNA]</scope>
    <source>
        <strain evidence="3 4">LMG 27177</strain>
    </source>
</reference>
<dbReference type="PANTHER" id="PTHR43569">
    <property type="entry name" value="AMIDOHYDROLASE"/>
    <property type="match status" value="1"/>
</dbReference>
<accession>A0A6J5H1T4</accession>
<gene>
    <name evidence="3" type="ORF">LMG27177_06880</name>
</gene>
<evidence type="ECO:0000313" key="4">
    <source>
        <dbReference type="Proteomes" id="UP000494252"/>
    </source>
</evidence>
<dbReference type="Gene3D" id="3.20.20.140">
    <property type="entry name" value="Metal-dependent hydrolases"/>
    <property type="match status" value="1"/>
</dbReference>
<dbReference type="RefSeq" id="WP_175165895.1">
    <property type="nucleotide sequence ID" value="NZ_CADIKI010000030.1"/>
</dbReference>
<comment type="similarity">
    <text evidence="1">Belongs to the metallo-dependent hydrolases superfamily.</text>
</comment>
<dbReference type="AlphaFoldDB" id="A0A6J5H1T4"/>
<organism evidence="3 4">
    <name type="scientific">Paraburkholderia fynbosensis</name>
    <dbReference type="NCBI Taxonomy" id="1200993"/>
    <lineage>
        <taxon>Bacteria</taxon>
        <taxon>Pseudomonadati</taxon>
        <taxon>Pseudomonadota</taxon>
        <taxon>Betaproteobacteria</taxon>
        <taxon>Burkholderiales</taxon>
        <taxon>Burkholderiaceae</taxon>
        <taxon>Paraburkholderia</taxon>
    </lineage>
</organism>
<feature type="domain" description="Amidohydrolase-related" evidence="2">
    <location>
        <begin position="121"/>
        <end position="325"/>
    </location>
</feature>
<dbReference type="InterPro" id="IPR032466">
    <property type="entry name" value="Metal_Hydrolase"/>
</dbReference>
<evidence type="ECO:0000259" key="2">
    <source>
        <dbReference type="Pfam" id="PF04909"/>
    </source>
</evidence>
<proteinExistence type="inferred from homology"/>
<dbReference type="Proteomes" id="UP000494252">
    <property type="component" value="Unassembled WGS sequence"/>
</dbReference>
<evidence type="ECO:0000313" key="3">
    <source>
        <dbReference type="EMBL" id="CAB3809700.1"/>
    </source>
</evidence>
<dbReference type="PANTHER" id="PTHR43569:SF1">
    <property type="entry name" value="BLL3371 PROTEIN"/>
    <property type="match status" value="1"/>
</dbReference>
<keyword evidence="4" id="KW-1185">Reference proteome</keyword>
<name>A0A6J5H1T4_9BURK</name>
<dbReference type="Pfam" id="PF04909">
    <property type="entry name" value="Amidohydro_2"/>
    <property type="match status" value="1"/>
</dbReference>